<sequence length="65" mass="7573">MVWFLFLVYVCGFPTICHHLVLIPPAAVPHQCICYSLPVSLSYFSLFQIMVLLYKTFQMYAFLHA</sequence>
<keyword evidence="1" id="KW-0812">Transmembrane</keyword>
<keyword evidence="1" id="KW-1133">Transmembrane helix</keyword>
<keyword evidence="1" id="KW-0472">Membrane</keyword>
<reference evidence="2 3" key="1">
    <citation type="submission" date="2014-04" db="EMBL/GenBank/DDBJ databases">
        <authorList>
            <consortium name="DOE Joint Genome Institute"/>
            <person name="Kuo A."/>
            <person name="Kohler A."/>
            <person name="Costa M.D."/>
            <person name="Nagy L.G."/>
            <person name="Floudas D."/>
            <person name="Copeland A."/>
            <person name="Barry K.W."/>
            <person name="Cichocki N."/>
            <person name="Veneault-Fourrey C."/>
            <person name="LaButti K."/>
            <person name="Lindquist E.A."/>
            <person name="Lipzen A."/>
            <person name="Lundell T."/>
            <person name="Morin E."/>
            <person name="Murat C."/>
            <person name="Sun H."/>
            <person name="Tunlid A."/>
            <person name="Henrissat B."/>
            <person name="Grigoriev I.V."/>
            <person name="Hibbett D.S."/>
            <person name="Martin F."/>
            <person name="Nordberg H.P."/>
            <person name="Cantor M.N."/>
            <person name="Hua S.X."/>
        </authorList>
    </citation>
    <scope>NUCLEOTIDE SEQUENCE [LARGE SCALE GENOMIC DNA]</scope>
    <source>
        <strain evidence="2 3">Marx 270</strain>
    </source>
</reference>
<accession>A0A0C3PD69</accession>
<proteinExistence type="predicted"/>
<dbReference type="HOGENOM" id="CLU_2639050_0_0_1"/>
<name>A0A0C3PD69_PISTI</name>
<gene>
    <name evidence="2" type="ORF">M404DRAFT_994435</name>
</gene>
<dbReference type="AlphaFoldDB" id="A0A0C3PD69"/>
<evidence type="ECO:0000313" key="2">
    <source>
        <dbReference type="EMBL" id="KIO11720.1"/>
    </source>
</evidence>
<dbReference type="OrthoDB" id="2701071at2759"/>
<feature type="transmembrane region" description="Helical" evidence="1">
    <location>
        <begin position="41"/>
        <end position="63"/>
    </location>
</feature>
<dbReference type="EMBL" id="KN831949">
    <property type="protein sequence ID" value="KIO11720.1"/>
    <property type="molecule type" value="Genomic_DNA"/>
</dbReference>
<protein>
    <submittedName>
        <fullName evidence="2">Uncharacterized protein</fullName>
    </submittedName>
</protein>
<keyword evidence="3" id="KW-1185">Reference proteome</keyword>
<organism evidence="2 3">
    <name type="scientific">Pisolithus tinctorius Marx 270</name>
    <dbReference type="NCBI Taxonomy" id="870435"/>
    <lineage>
        <taxon>Eukaryota</taxon>
        <taxon>Fungi</taxon>
        <taxon>Dikarya</taxon>
        <taxon>Basidiomycota</taxon>
        <taxon>Agaricomycotina</taxon>
        <taxon>Agaricomycetes</taxon>
        <taxon>Agaricomycetidae</taxon>
        <taxon>Boletales</taxon>
        <taxon>Sclerodermatineae</taxon>
        <taxon>Pisolithaceae</taxon>
        <taxon>Pisolithus</taxon>
    </lineage>
</organism>
<dbReference type="Proteomes" id="UP000054217">
    <property type="component" value="Unassembled WGS sequence"/>
</dbReference>
<evidence type="ECO:0000256" key="1">
    <source>
        <dbReference type="SAM" id="Phobius"/>
    </source>
</evidence>
<dbReference type="InParanoid" id="A0A0C3PD69"/>
<evidence type="ECO:0000313" key="3">
    <source>
        <dbReference type="Proteomes" id="UP000054217"/>
    </source>
</evidence>
<reference evidence="3" key="2">
    <citation type="submission" date="2015-01" db="EMBL/GenBank/DDBJ databases">
        <title>Evolutionary Origins and Diversification of the Mycorrhizal Mutualists.</title>
        <authorList>
            <consortium name="DOE Joint Genome Institute"/>
            <consortium name="Mycorrhizal Genomics Consortium"/>
            <person name="Kohler A."/>
            <person name="Kuo A."/>
            <person name="Nagy L.G."/>
            <person name="Floudas D."/>
            <person name="Copeland A."/>
            <person name="Barry K.W."/>
            <person name="Cichocki N."/>
            <person name="Veneault-Fourrey C."/>
            <person name="LaButti K."/>
            <person name="Lindquist E.A."/>
            <person name="Lipzen A."/>
            <person name="Lundell T."/>
            <person name="Morin E."/>
            <person name="Murat C."/>
            <person name="Riley R."/>
            <person name="Ohm R."/>
            <person name="Sun H."/>
            <person name="Tunlid A."/>
            <person name="Henrissat B."/>
            <person name="Grigoriev I.V."/>
            <person name="Hibbett D.S."/>
            <person name="Martin F."/>
        </authorList>
    </citation>
    <scope>NUCLEOTIDE SEQUENCE [LARGE SCALE GENOMIC DNA]</scope>
    <source>
        <strain evidence="3">Marx 270</strain>
    </source>
</reference>